<dbReference type="GO" id="GO:0004190">
    <property type="term" value="F:aspartic-type endopeptidase activity"/>
    <property type="evidence" value="ECO:0007669"/>
    <property type="project" value="InterPro"/>
</dbReference>
<dbReference type="RefSeq" id="WP_091619155.1">
    <property type="nucleotide sequence ID" value="NZ_FOEF01000009.1"/>
</dbReference>
<evidence type="ECO:0000313" key="6">
    <source>
        <dbReference type="Proteomes" id="UP000198582"/>
    </source>
</evidence>
<dbReference type="STRING" id="394193.SAMN04489732_10976"/>
<organism evidence="5 6">
    <name type="scientific">Amycolatopsis saalfeldensis</name>
    <dbReference type="NCBI Taxonomy" id="394193"/>
    <lineage>
        <taxon>Bacteria</taxon>
        <taxon>Bacillati</taxon>
        <taxon>Actinomycetota</taxon>
        <taxon>Actinomycetes</taxon>
        <taxon>Pseudonocardiales</taxon>
        <taxon>Pseudonocardiaceae</taxon>
        <taxon>Amycolatopsis</taxon>
    </lineage>
</organism>
<dbReference type="PANTHER" id="PTHR30487:SF0">
    <property type="entry name" value="PREPILIN LEADER PEPTIDASE_N-METHYLTRANSFERASE-RELATED"/>
    <property type="match status" value="1"/>
</dbReference>
<accession>A0A1H8XV04</accession>
<dbReference type="InterPro" id="IPR050882">
    <property type="entry name" value="Prepilin_peptidase/N-MTase"/>
</dbReference>
<feature type="transmembrane region" description="Helical" evidence="3">
    <location>
        <begin position="290"/>
        <end position="310"/>
    </location>
</feature>
<dbReference type="OrthoDB" id="5197713at2"/>
<feature type="transmembrane region" description="Helical" evidence="3">
    <location>
        <begin position="6"/>
        <end position="24"/>
    </location>
</feature>
<sequence length="311" mass="31209">MEWGLFALVVATGALAAMAAGLLVRRAGAPIPLSATAMLAGAGAAVVAWRWQAGAWPGWWLPVAWLVTVLGAPLALADVRHRRLPDVLTLPAYPLLAIALSGGGLETLTAALTGALLFGGAHLLVRHLAPTQLGAGDVKLTGSLGAVLGAVGWPAPAFAAVAASALSATLAAAAHLRTSPRRPQSPATPHPNPGDGPAHRTTDPHSTGCPQSPTCSHLSVCSRSPTCSHLSACSHSPTAAAASAGAVDQPSPVPRPHPHAVDPRPRAADPSQRAGRPRAQRSARVPHGPALLLATWLCAVVAGPGSGVAVS</sequence>
<dbReference type="GO" id="GO:0006465">
    <property type="term" value="P:signal peptide processing"/>
    <property type="evidence" value="ECO:0007669"/>
    <property type="project" value="TreeGrafter"/>
</dbReference>
<dbReference type="InterPro" id="IPR000045">
    <property type="entry name" value="Prepilin_IV_endopep_pep"/>
</dbReference>
<feature type="region of interest" description="Disordered" evidence="2">
    <location>
        <begin position="175"/>
        <end position="215"/>
    </location>
</feature>
<feature type="transmembrane region" description="Helical" evidence="3">
    <location>
        <begin position="91"/>
        <end position="118"/>
    </location>
</feature>
<dbReference type="AlphaFoldDB" id="A0A1H8XV04"/>
<proteinExistence type="inferred from homology"/>
<gene>
    <name evidence="5" type="ORF">SAMN04489732_10976</name>
</gene>
<dbReference type="EMBL" id="FOEF01000009">
    <property type="protein sequence ID" value="SEP43647.1"/>
    <property type="molecule type" value="Genomic_DNA"/>
</dbReference>
<evidence type="ECO:0000313" key="5">
    <source>
        <dbReference type="EMBL" id="SEP43647.1"/>
    </source>
</evidence>
<feature type="domain" description="Prepilin type IV endopeptidase peptidase" evidence="4">
    <location>
        <begin position="71"/>
        <end position="165"/>
    </location>
</feature>
<keyword evidence="3" id="KW-0812">Transmembrane</keyword>
<evidence type="ECO:0000256" key="1">
    <source>
        <dbReference type="ARBA" id="ARBA00005801"/>
    </source>
</evidence>
<keyword evidence="6" id="KW-1185">Reference proteome</keyword>
<feature type="transmembrane region" description="Helical" evidence="3">
    <location>
        <begin position="59"/>
        <end position="79"/>
    </location>
</feature>
<evidence type="ECO:0000256" key="3">
    <source>
        <dbReference type="SAM" id="Phobius"/>
    </source>
</evidence>
<feature type="region of interest" description="Disordered" evidence="2">
    <location>
        <begin position="243"/>
        <end position="285"/>
    </location>
</feature>
<feature type="transmembrane region" description="Helical" evidence="3">
    <location>
        <begin position="31"/>
        <end position="53"/>
    </location>
</feature>
<evidence type="ECO:0000256" key="2">
    <source>
        <dbReference type="SAM" id="MobiDB-lite"/>
    </source>
</evidence>
<keyword evidence="3" id="KW-1133">Transmembrane helix</keyword>
<dbReference type="Proteomes" id="UP000198582">
    <property type="component" value="Unassembled WGS sequence"/>
</dbReference>
<keyword evidence="3" id="KW-0472">Membrane</keyword>
<reference evidence="6" key="1">
    <citation type="submission" date="2016-10" db="EMBL/GenBank/DDBJ databases">
        <authorList>
            <person name="Varghese N."/>
            <person name="Submissions S."/>
        </authorList>
    </citation>
    <scope>NUCLEOTIDE SEQUENCE [LARGE SCALE GENOMIC DNA]</scope>
    <source>
        <strain evidence="6">DSM 44993</strain>
    </source>
</reference>
<dbReference type="Gene3D" id="1.20.120.1220">
    <property type="match status" value="1"/>
</dbReference>
<feature type="transmembrane region" description="Helical" evidence="3">
    <location>
        <begin position="157"/>
        <end position="176"/>
    </location>
</feature>
<evidence type="ECO:0000259" key="4">
    <source>
        <dbReference type="Pfam" id="PF01478"/>
    </source>
</evidence>
<name>A0A1H8XV04_9PSEU</name>
<feature type="compositionally biased region" description="Polar residues" evidence="2">
    <location>
        <begin position="204"/>
        <end position="215"/>
    </location>
</feature>
<comment type="similarity">
    <text evidence="1">Belongs to the peptidase A24 family.</text>
</comment>
<dbReference type="GO" id="GO:0005886">
    <property type="term" value="C:plasma membrane"/>
    <property type="evidence" value="ECO:0007669"/>
    <property type="project" value="TreeGrafter"/>
</dbReference>
<protein>
    <submittedName>
        <fullName evidence="5">Type IV leader peptidase family protein</fullName>
    </submittedName>
</protein>
<dbReference type="Pfam" id="PF01478">
    <property type="entry name" value="Peptidase_A24"/>
    <property type="match status" value="1"/>
</dbReference>
<dbReference type="PANTHER" id="PTHR30487">
    <property type="entry name" value="TYPE 4 PREPILIN-LIKE PROTEINS LEADER PEPTIDE-PROCESSING ENZYME"/>
    <property type="match status" value="1"/>
</dbReference>